<accession>A0A4R2NEE8</accession>
<dbReference type="EMBL" id="SLXK01000063">
    <property type="protein sequence ID" value="TCP19488.1"/>
    <property type="molecule type" value="Genomic_DNA"/>
</dbReference>
<protein>
    <submittedName>
        <fullName evidence="1">Uncharacterized protein</fullName>
    </submittedName>
</protein>
<reference evidence="1 2" key="1">
    <citation type="submission" date="2019-03" db="EMBL/GenBank/DDBJ databases">
        <title>Genomic Encyclopedia of Type Strains, Phase IV (KMG-IV): sequencing the most valuable type-strain genomes for metagenomic binning, comparative biology and taxonomic classification.</title>
        <authorList>
            <person name="Goeker M."/>
        </authorList>
    </citation>
    <scope>NUCLEOTIDE SEQUENCE [LARGE SCALE GENOMIC DNA]</scope>
    <source>
        <strain evidence="1 2">DSM 19377</strain>
    </source>
</reference>
<name>A0A4R2NEE8_9BACL</name>
<gene>
    <name evidence="1" type="ORF">EV207_16313</name>
</gene>
<evidence type="ECO:0000313" key="1">
    <source>
        <dbReference type="EMBL" id="TCP19488.1"/>
    </source>
</evidence>
<evidence type="ECO:0000313" key="2">
    <source>
        <dbReference type="Proteomes" id="UP000295416"/>
    </source>
</evidence>
<dbReference type="RefSeq" id="WP_132748406.1">
    <property type="nucleotide sequence ID" value="NZ_SLXK01000063.1"/>
</dbReference>
<dbReference type="AlphaFoldDB" id="A0A4R2NEE8"/>
<dbReference type="OrthoDB" id="1821976at2"/>
<keyword evidence="2" id="KW-1185">Reference proteome</keyword>
<proteinExistence type="predicted"/>
<organism evidence="1 2">
    <name type="scientific">Scopulibacillus darangshiensis</name>
    <dbReference type="NCBI Taxonomy" id="442528"/>
    <lineage>
        <taxon>Bacteria</taxon>
        <taxon>Bacillati</taxon>
        <taxon>Bacillota</taxon>
        <taxon>Bacilli</taxon>
        <taxon>Bacillales</taxon>
        <taxon>Sporolactobacillaceae</taxon>
        <taxon>Scopulibacillus</taxon>
    </lineage>
</organism>
<dbReference type="Proteomes" id="UP000295416">
    <property type="component" value="Unassembled WGS sequence"/>
</dbReference>
<comment type="caution">
    <text evidence="1">The sequence shown here is derived from an EMBL/GenBank/DDBJ whole genome shotgun (WGS) entry which is preliminary data.</text>
</comment>
<sequence>MQGWIKLHRQIRDHWLYKEKRIFSRYEAWLDLLMMTSHKDTKFIHGNELIELEKGSFVTSELKLMGRWKWGKSKLRNFLELLEKDGMIIKKSDHKKTTIAICNYSGYQDSDYSAKPQTDYEQTIDKLSSDTIKNDKNAKEDINNSLHKSKVYDQASVPYRLSLRLLNNIRKNNNQFKEPNLQKWSDEFRLMMERDNRSEREIAALIDWSQQDSFWKANILSPSKLRKQYDQLTLKIQSGSRVKKNKSLQHISLDRPSHWEEPKPITKDEFQKMKQWEDELPF</sequence>